<dbReference type="GO" id="GO:0006303">
    <property type="term" value="P:double-strand break repair via nonhomologous end joining"/>
    <property type="evidence" value="ECO:0007669"/>
    <property type="project" value="EnsemblFungi"/>
</dbReference>
<dbReference type="Proteomes" id="UP000000267">
    <property type="component" value="Unassembled WGS sequence"/>
</dbReference>
<proteinExistence type="predicted"/>
<protein>
    <recommendedName>
        <fullName evidence="4">FAM192A/Fyv6 N-terminal domain-containing protein</fullName>
    </recommendedName>
</protein>
<dbReference type="FunCoup" id="A7TGH0">
    <property type="interactions" value="54"/>
</dbReference>
<sequence length="174" mass="20077">MSSGGKDDSKVRKISFISEGVTDLESQKAREQASQNKYEDEQKRKERKSLRAQLRSNAISKQKQYNALVKERDSFNRLSSSELKFFQDIQKNEEAKEKEIEEQLEKGISKFEFKKAIMLQNRSEESEIVKSLKSSSIIGVKKSNQKLGIVKNSKKARKSIKIKVPARPDTEYEK</sequence>
<dbReference type="InterPro" id="IPR019331">
    <property type="entry name" value="FAM192A/Fyv6_N"/>
</dbReference>
<accession>A7TGH0</accession>
<evidence type="ECO:0000256" key="2">
    <source>
        <dbReference type="ARBA" id="ARBA00023242"/>
    </source>
</evidence>
<dbReference type="Pfam" id="PF10187">
    <property type="entry name" value="FAM192A_Fyv6_N"/>
    <property type="match status" value="1"/>
</dbReference>
<dbReference type="GO" id="GO:0005634">
    <property type="term" value="C:nucleus"/>
    <property type="evidence" value="ECO:0007669"/>
    <property type="project" value="UniProtKB-SubCell"/>
</dbReference>
<evidence type="ECO:0000313" key="6">
    <source>
        <dbReference type="Proteomes" id="UP000000267"/>
    </source>
</evidence>
<organism evidence="6">
    <name type="scientific">Vanderwaltozyma polyspora (strain ATCC 22028 / DSM 70294 / BCRC 21397 / CBS 2163 / NBRC 10782 / NRRL Y-8283 / UCD 57-17)</name>
    <name type="common">Kluyveromyces polysporus</name>
    <dbReference type="NCBI Taxonomy" id="436907"/>
    <lineage>
        <taxon>Eukaryota</taxon>
        <taxon>Fungi</taxon>
        <taxon>Dikarya</taxon>
        <taxon>Ascomycota</taxon>
        <taxon>Saccharomycotina</taxon>
        <taxon>Saccharomycetes</taxon>
        <taxon>Saccharomycetales</taxon>
        <taxon>Saccharomycetaceae</taxon>
        <taxon>Vanderwaltozyma</taxon>
    </lineage>
</organism>
<dbReference type="GeneID" id="5546876"/>
<dbReference type="InParanoid" id="A7TGH0"/>
<dbReference type="AlphaFoldDB" id="A7TGH0"/>
<dbReference type="KEGG" id="vpo:Kpol_1048p7"/>
<name>A7TGH0_VANPO</name>
<evidence type="ECO:0000259" key="4">
    <source>
        <dbReference type="Pfam" id="PF10187"/>
    </source>
</evidence>
<gene>
    <name evidence="5" type="ORF">Kpol_1048p7</name>
</gene>
<feature type="region of interest" description="Disordered" evidence="3">
    <location>
        <begin position="25"/>
        <end position="56"/>
    </location>
</feature>
<dbReference type="EMBL" id="DS480387">
    <property type="protein sequence ID" value="EDO18577.1"/>
    <property type="molecule type" value="Genomic_DNA"/>
</dbReference>
<comment type="subcellular location">
    <subcellularLocation>
        <location evidence="1">Nucleus</location>
    </subcellularLocation>
</comment>
<feature type="compositionally biased region" description="Basic and acidic residues" evidence="3">
    <location>
        <begin position="25"/>
        <end position="44"/>
    </location>
</feature>
<dbReference type="PhylomeDB" id="A7TGH0"/>
<dbReference type="GO" id="GO:0005198">
    <property type="term" value="F:structural molecule activity"/>
    <property type="evidence" value="ECO:0007669"/>
    <property type="project" value="EnsemblFungi"/>
</dbReference>
<reference evidence="5 6" key="1">
    <citation type="journal article" date="2007" name="Proc. Natl. Acad. Sci. U.S.A.">
        <title>Independent sorting-out of thousands of duplicated gene pairs in two yeast species descended from a whole-genome duplication.</title>
        <authorList>
            <person name="Scannell D.R."/>
            <person name="Frank A.C."/>
            <person name="Conant G.C."/>
            <person name="Byrne K.P."/>
            <person name="Woolfit M."/>
            <person name="Wolfe K.H."/>
        </authorList>
    </citation>
    <scope>NUCLEOTIDE SEQUENCE [LARGE SCALE GENOMIC DNA]</scope>
    <source>
        <strain evidence="6">ATCC 22028 / DSM 70294 / BCRC 21397 / CBS 2163 / NBRC 10782 / NRRL Y-8283 / UCD 57-17</strain>
    </source>
</reference>
<dbReference type="eggNOG" id="ENOG502S517">
    <property type="taxonomic scope" value="Eukaryota"/>
</dbReference>
<evidence type="ECO:0000313" key="5">
    <source>
        <dbReference type="EMBL" id="EDO18577.1"/>
    </source>
</evidence>
<dbReference type="OMA" id="HEVPENR"/>
<feature type="domain" description="FAM192A/Fyv6 N-terminal" evidence="4">
    <location>
        <begin position="25"/>
        <end position="111"/>
    </location>
</feature>
<evidence type="ECO:0000256" key="3">
    <source>
        <dbReference type="SAM" id="MobiDB-lite"/>
    </source>
</evidence>
<keyword evidence="2" id="KW-0539">Nucleus</keyword>
<evidence type="ECO:0000256" key="1">
    <source>
        <dbReference type="ARBA" id="ARBA00004123"/>
    </source>
</evidence>
<dbReference type="HOGENOM" id="CLU_128329_0_0_1"/>
<dbReference type="OrthoDB" id="4036151at2759"/>
<dbReference type="RefSeq" id="XP_001646435.1">
    <property type="nucleotide sequence ID" value="XM_001646385.1"/>
</dbReference>
<keyword evidence="6" id="KW-1185">Reference proteome</keyword>